<dbReference type="SUPFAM" id="SSF143100">
    <property type="entry name" value="TTHA1013/TTHA0281-like"/>
    <property type="match status" value="1"/>
</dbReference>
<evidence type="ECO:0008006" key="2">
    <source>
        <dbReference type="Google" id="ProtNLM"/>
    </source>
</evidence>
<dbReference type="EMBL" id="OJIN01000069">
    <property type="protein sequence ID" value="SPD72931.1"/>
    <property type="molecule type" value="Genomic_DNA"/>
</dbReference>
<sequence>MEQIINIHIEKLPEGVFLATSQDVPGLVAQGRTVTEALEIARDVARKLMEARAERQGSLRFTKLSDSFDYPLIVSA</sequence>
<dbReference type="Gene3D" id="3.30.160.250">
    <property type="match status" value="1"/>
</dbReference>
<reference evidence="1" key="1">
    <citation type="submission" date="2018-01" db="EMBL/GenBank/DDBJ databases">
        <authorList>
            <person name="Regsiter A."/>
            <person name="William W."/>
        </authorList>
    </citation>
    <scope>NUCLEOTIDE SEQUENCE</scope>
    <source>
        <strain evidence="1">TRIP AH-1</strain>
    </source>
</reference>
<name>A0A445MU89_9BACT</name>
<gene>
    <name evidence="1" type="ORF">PITCH_A1600002</name>
</gene>
<evidence type="ECO:0000313" key="1">
    <source>
        <dbReference type="EMBL" id="SPD72931.1"/>
    </source>
</evidence>
<protein>
    <recommendedName>
        <fullName evidence="2">DUF1902 domain-containing protein</fullName>
    </recommendedName>
</protein>
<dbReference type="AlphaFoldDB" id="A0A445MU89"/>
<dbReference type="InterPro" id="IPR035069">
    <property type="entry name" value="TTHA1013/TTHA0281-like"/>
</dbReference>
<organism evidence="1">
    <name type="scientific">uncultured Desulfobacterium sp</name>
    <dbReference type="NCBI Taxonomy" id="201089"/>
    <lineage>
        <taxon>Bacteria</taxon>
        <taxon>Pseudomonadati</taxon>
        <taxon>Thermodesulfobacteriota</taxon>
        <taxon>Desulfobacteria</taxon>
        <taxon>Desulfobacterales</taxon>
        <taxon>Desulfobacteriaceae</taxon>
        <taxon>Desulfobacterium</taxon>
        <taxon>environmental samples</taxon>
    </lineage>
</organism>
<proteinExistence type="predicted"/>
<accession>A0A445MU89</accession>